<dbReference type="SMART" id="SM00332">
    <property type="entry name" value="PP2Cc"/>
    <property type="match status" value="1"/>
</dbReference>
<evidence type="ECO:0000256" key="12">
    <source>
        <dbReference type="RuleBase" id="RU003465"/>
    </source>
</evidence>
<dbReference type="KEGG" id="pfh:PFHG_02993"/>
<dbReference type="OrthoDB" id="10264738at2759"/>
<evidence type="ECO:0000256" key="8">
    <source>
        <dbReference type="ARBA" id="ARBA00022912"/>
    </source>
</evidence>
<comment type="catalytic activity">
    <reaction evidence="10">
        <text>O-phospho-L-seryl-[protein] + H2O = L-seryl-[protein] + phosphate</text>
        <dbReference type="Rhea" id="RHEA:20629"/>
        <dbReference type="Rhea" id="RHEA-COMP:9863"/>
        <dbReference type="Rhea" id="RHEA-COMP:11604"/>
        <dbReference type="ChEBI" id="CHEBI:15377"/>
        <dbReference type="ChEBI" id="CHEBI:29999"/>
        <dbReference type="ChEBI" id="CHEBI:43474"/>
        <dbReference type="ChEBI" id="CHEBI:83421"/>
        <dbReference type="EC" id="3.1.3.16"/>
    </reaction>
</comment>
<name>A0A0L7KDT4_PLAFX</name>
<evidence type="ECO:0000256" key="2">
    <source>
        <dbReference type="ARBA" id="ARBA00004170"/>
    </source>
</evidence>
<feature type="compositionally biased region" description="Low complexity" evidence="13">
    <location>
        <begin position="394"/>
        <end position="415"/>
    </location>
</feature>
<gene>
    <name evidence="15" type="ORF">PFHG_02993</name>
</gene>
<organism evidence="15 16">
    <name type="scientific">Plasmodium falciparum (isolate HB3)</name>
    <dbReference type="NCBI Taxonomy" id="137071"/>
    <lineage>
        <taxon>Eukaryota</taxon>
        <taxon>Sar</taxon>
        <taxon>Alveolata</taxon>
        <taxon>Apicomplexa</taxon>
        <taxon>Aconoidasida</taxon>
        <taxon>Haemosporida</taxon>
        <taxon>Plasmodiidae</taxon>
        <taxon>Plasmodium</taxon>
        <taxon>Plasmodium (Laverania)</taxon>
    </lineage>
</organism>
<comment type="catalytic activity">
    <reaction evidence="11">
        <text>O-phospho-L-threonyl-[protein] + H2O = L-threonyl-[protein] + phosphate</text>
        <dbReference type="Rhea" id="RHEA:47004"/>
        <dbReference type="Rhea" id="RHEA-COMP:11060"/>
        <dbReference type="Rhea" id="RHEA-COMP:11605"/>
        <dbReference type="ChEBI" id="CHEBI:15377"/>
        <dbReference type="ChEBI" id="CHEBI:30013"/>
        <dbReference type="ChEBI" id="CHEBI:43474"/>
        <dbReference type="ChEBI" id="CHEBI:61977"/>
        <dbReference type="EC" id="3.1.3.16"/>
    </reaction>
</comment>
<evidence type="ECO:0000256" key="3">
    <source>
        <dbReference type="ARBA" id="ARBA00006702"/>
    </source>
</evidence>
<keyword evidence="6 12" id="KW-0378">Hydrolase</keyword>
<feature type="region of interest" description="Disordered" evidence="13">
    <location>
        <begin position="394"/>
        <end position="420"/>
    </location>
</feature>
<dbReference type="InterPro" id="IPR000222">
    <property type="entry name" value="PP2C_BS"/>
</dbReference>
<sequence>MKERIKNKCYIYKDLKMGAYLSSPKTNKESLDGGNLELDPSRYGLSCMQGWRKNMEDAHICYNNLKFNEIEEDVSIYGVFDGHGGPNVSKWISYNFRRIFIRCLKEANEEMIKKNMKRSENYKLKLIKLTLEKTFLKLDEEMLLSENQEKLKKYSVPTQEDEEESDTRENYIYSILNDIISKNISIKAIEKDGKRCLQVVYNKDGSPVEEGNTDGSATSTLNQDQPEHNQLYEDGNDNNNSNNNNNNNNNISPNLYGTNGENILRSDENYDSSNLNLGDNQDRKNYDDIENLGDNNNSSNDMLKKDDASSDILTATTSTNDMKDEDKKNNYLVEKNEHMKKENNNCEENSEQNKQVNGMSSYNKALIEGAMGESIDEKGLLNLNDIKTNNILIDNNNDSNNNNNNNNNNNSSSNDPSMFSTAYAHHCNNNEGTIGDYLNNEENNETNNIKRLKKDICNDEKGNTQNDIKEEDKMRNMETYMNEPIDGVKSELTYDNLKSMEEQEKNGEIEQGINNMIDHFQSNNLLNNDNTNGNINSYTNDDIHNNGSLQGYEQDGLIQNRNNGDEVNNSDIERLAYDEASANVIDNNINNDIHEEDEDDENNNNDEETGEDDCNGVYSSEELRLFENYYSNDYEDNIAYSCGSTALVAVILKGYLIVANAGDSRAIVCFNGNSLGMSTDHKPHLQTEEARIKKAGGYIANGRVDGNLNLTRAIGDLHYKRDPFLPQKDQKISAFPEITCVTLTPEDEFLFLACDGIWDCKDGQDVVGFVKTRLEKFEEIPDDPNNSLDNTENSEHMNTNNNSDQNEKLKSEDQNNINNEQENILNTSNNDFQKNENLLNENNMDNINMQEKCETEEDLDLERDEDKHDAPPVIERKKYEKFNKLSQICEELCDECLSNNYKENDGIGCDNMTCLIVQYNPEYKIHTEKKFLNIDDIE</sequence>
<dbReference type="GO" id="GO:0004722">
    <property type="term" value="F:protein serine/threonine phosphatase activity"/>
    <property type="evidence" value="ECO:0007669"/>
    <property type="project" value="UniProtKB-EC"/>
</dbReference>
<proteinExistence type="inferred from homology"/>
<evidence type="ECO:0000256" key="4">
    <source>
        <dbReference type="ARBA" id="ARBA00013081"/>
    </source>
</evidence>
<evidence type="ECO:0000256" key="13">
    <source>
        <dbReference type="SAM" id="MobiDB-lite"/>
    </source>
</evidence>
<evidence type="ECO:0000313" key="16">
    <source>
        <dbReference type="Proteomes" id="UP000054289"/>
    </source>
</evidence>
<dbReference type="PANTHER" id="PTHR13832:SF803">
    <property type="entry name" value="PROTEIN PHOSPHATASE 1G"/>
    <property type="match status" value="1"/>
</dbReference>
<feature type="region of interest" description="Disordered" evidence="13">
    <location>
        <begin position="780"/>
        <end position="811"/>
    </location>
</feature>
<dbReference type="InterPro" id="IPR036457">
    <property type="entry name" value="PPM-type-like_dom_sf"/>
</dbReference>
<dbReference type="Proteomes" id="UP000054289">
    <property type="component" value="Unassembled WGS sequence"/>
</dbReference>
<dbReference type="PROSITE" id="PS01032">
    <property type="entry name" value="PPM_1"/>
    <property type="match status" value="1"/>
</dbReference>
<evidence type="ECO:0000256" key="7">
    <source>
        <dbReference type="ARBA" id="ARBA00022842"/>
    </source>
</evidence>
<dbReference type="AlphaFoldDB" id="A0A0L7KDT4"/>
<evidence type="ECO:0000256" key="10">
    <source>
        <dbReference type="ARBA" id="ARBA00047761"/>
    </source>
</evidence>
<keyword evidence="8 12" id="KW-0904">Protein phosphatase</keyword>
<reference evidence="16" key="2">
    <citation type="submission" date="2006-03" db="EMBL/GenBank/DDBJ databases">
        <title>The genome sequence of the Plasmodium falciparum HB3.</title>
        <authorList>
            <consortium name="The Broad Institute Genome Sequencing Platform"/>
            <person name="Birren B."/>
            <person name="Lander E."/>
            <person name="Galagan J."/>
            <person name="Nusbaum C."/>
            <person name="Devon K."/>
            <person name="Henn M."/>
            <person name="Jaffe D."/>
            <person name="Butler J."/>
            <person name="Alvarez P."/>
            <person name="Gnerre S."/>
            <person name="Grabherr M."/>
            <person name="Kleber M."/>
            <person name="Mauceli E."/>
            <person name="Brockman W."/>
            <person name="MacCallum I.A."/>
            <person name="Rounsley S."/>
            <person name="Young S."/>
            <person name="LaButti K."/>
            <person name="Pushparaj V."/>
            <person name="DeCaprio D."/>
            <person name="Crawford M."/>
            <person name="Koehrsen M."/>
            <person name="Engels R."/>
            <person name="Montgomery P."/>
            <person name="Pearson M."/>
            <person name="Howarth C."/>
            <person name="Larson L."/>
            <person name="Luoma S."/>
            <person name="White J."/>
            <person name="Kodira C."/>
            <person name="Zeng Q."/>
            <person name="Oleary S."/>
            <person name="Yandava C."/>
            <person name="Alvarado L."/>
            <person name="Wirth D."/>
            <person name="Volkman S."/>
            <person name="Hartl D."/>
        </authorList>
    </citation>
    <scope>NUCLEOTIDE SEQUENCE [LARGE SCALE GENOMIC DNA]</scope>
</reference>
<evidence type="ECO:0000256" key="1">
    <source>
        <dbReference type="ARBA" id="ARBA00001936"/>
    </source>
</evidence>
<dbReference type="FunFam" id="3.60.40.10:FF:000108">
    <property type="entry name" value="Protein phosphatase 2C"/>
    <property type="match status" value="1"/>
</dbReference>
<dbReference type="PROSITE" id="PS51746">
    <property type="entry name" value="PPM_2"/>
    <property type="match status" value="1"/>
</dbReference>
<keyword evidence="5" id="KW-0479">Metal-binding</keyword>
<dbReference type="SUPFAM" id="SSF81606">
    <property type="entry name" value="PP2C-like"/>
    <property type="match status" value="2"/>
</dbReference>
<feature type="compositionally biased region" description="Acidic residues" evidence="13">
    <location>
        <begin position="594"/>
        <end position="614"/>
    </location>
</feature>
<keyword evidence="9" id="KW-0464">Manganese</keyword>
<feature type="region of interest" description="Disordered" evidence="13">
    <location>
        <begin position="588"/>
        <end position="616"/>
    </location>
</feature>
<dbReference type="InterPro" id="IPR015655">
    <property type="entry name" value="PP2C"/>
</dbReference>
<dbReference type="InterPro" id="IPR001932">
    <property type="entry name" value="PPM-type_phosphatase-like_dom"/>
</dbReference>
<evidence type="ECO:0000256" key="5">
    <source>
        <dbReference type="ARBA" id="ARBA00022723"/>
    </source>
</evidence>
<comment type="cofactor">
    <cofactor evidence="1">
        <name>Mn(2+)</name>
        <dbReference type="ChEBI" id="CHEBI:29035"/>
    </cofactor>
</comment>
<accession>A0A0L7KDT4</accession>
<evidence type="ECO:0000256" key="6">
    <source>
        <dbReference type="ARBA" id="ARBA00022801"/>
    </source>
</evidence>
<dbReference type="FunFam" id="3.60.40.10:FF:000092">
    <property type="entry name" value="Protein phosphatase 2C"/>
    <property type="match status" value="1"/>
</dbReference>
<feature type="domain" description="PPM-type phosphatase" evidence="14">
    <location>
        <begin position="42"/>
        <end position="919"/>
    </location>
</feature>
<keyword evidence="7" id="KW-0460">Magnesium</keyword>
<feature type="region of interest" description="Disordered" evidence="13">
    <location>
        <begin position="204"/>
        <end position="309"/>
    </location>
</feature>
<dbReference type="GO" id="GO:0016020">
    <property type="term" value="C:membrane"/>
    <property type="evidence" value="ECO:0007669"/>
    <property type="project" value="UniProtKB-SubCell"/>
</dbReference>
<comment type="similarity">
    <text evidence="3 12">Belongs to the PP2C family.</text>
</comment>
<feature type="compositionally biased region" description="Polar residues" evidence="13">
    <location>
        <begin position="213"/>
        <end position="224"/>
    </location>
</feature>
<evidence type="ECO:0000256" key="11">
    <source>
        <dbReference type="ARBA" id="ARBA00048336"/>
    </source>
</evidence>
<dbReference type="OMA" id="FPEVTCV"/>
<dbReference type="Pfam" id="PF00481">
    <property type="entry name" value="PP2C"/>
    <property type="match status" value="2"/>
</dbReference>
<dbReference type="CDD" id="cd00143">
    <property type="entry name" value="PP2Cc"/>
    <property type="match status" value="2"/>
</dbReference>
<evidence type="ECO:0000256" key="9">
    <source>
        <dbReference type="ARBA" id="ARBA00023211"/>
    </source>
</evidence>
<reference evidence="15 16" key="1">
    <citation type="submission" date="2006-03" db="EMBL/GenBank/DDBJ databases">
        <title>Annotation of Plasmodium falciparum HB3.</title>
        <authorList>
            <consortium name="The Broad Institute Genome Sequencing Platform"/>
            <person name="Volkman S.K."/>
            <person name="Neafsey D.E."/>
            <person name="Dash A.P."/>
            <person name="Chitnis C.E."/>
            <person name="Hartl D.L."/>
            <person name="Young S.K."/>
            <person name="Zeng Q."/>
            <person name="Koehrsen M."/>
            <person name="Alvarado L."/>
            <person name="Berlin A."/>
            <person name="Borenstein D."/>
            <person name="Chapman S.B."/>
            <person name="Chen Z."/>
            <person name="Engels R."/>
            <person name="Freedman E."/>
            <person name="Gellesch M."/>
            <person name="Goldberg J."/>
            <person name="Griggs A."/>
            <person name="Gujja S."/>
            <person name="Heilman E.R."/>
            <person name="Heiman D.I."/>
            <person name="Howarth C."/>
            <person name="Jen D."/>
            <person name="Larson L."/>
            <person name="Mehta T."/>
            <person name="Neiman D."/>
            <person name="Park D."/>
            <person name="Pearson M."/>
            <person name="Roberts A."/>
            <person name="Saif S."/>
            <person name="Shea T."/>
            <person name="Shenoy N."/>
            <person name="Sisk P."/>
            <person name="Stolte C."/>
            <person name="Sykes S."/>
            <person name="Walk T."/>
            <person name="White J."/>
            <person name="Yandava C."/>
            <person name="Haas B."/>
            <person name="Henn M.R."/>
            <person name="Nusbaum C."/>
            <person name="Birren B."/>
        </authorList>
    </citation>
    <scope>NUCLEOTIDE SEQUENCE [LARGE SCALE GENOMIC DNA]</scope>
    <source>
        <strain evidence="15">HB3</strain>
    </source>
</reference>
<dbReference type="GO" id="GO:0046872">
    <property type="term" value="F:metal ion binding"/>
    <property type="evidence" value="ECO:0007669"/>
    <property type="project" value="UniProtKB-KW"/>
</dbReference>
<feature type="compositionally biased region" description="Low complexity" evidence="13">
    <location>
        <begin position="237"/>
        <end position="250"/>
    </location>
</feature>
<protein>
    <recommendedName>
        <fullName evidence="4">protein-serine/threonine phosphatase</fullName>
        <ecNumber evidence="4">3.1.3.16</ecNumber>
    </recommendedName>
</protein>
<feature type="compositionally biased region" description="Polar residues" evidence="13">
    <location>
        <begin position="784"/>
        <end position="804"/>
    </location>
</feature>
<evidence type="ECO:0000313" key="15">
    <source>
        <dbReference type="EMBL" id="KOB61241.1"/>
    </source>
</evidence>
<comment type="subcellular location">
    <subcellularLocation>
        <location evidence="2">Membrane</location>
        <topology evidence="2">Peripheral membrane protein</topology>
    </subcellularLocation>
</comment>
<dbReference type="PANTHER" id="PTHR13832">
    <property type="entry name" value="PROTEIN PHOSPHATASE 2C"/>
    <property type="match status" value="1"/>
</dbReference>
<evidence type="ECO:0000259" key="14">
    <source>
        <dbReference type="PROSITE" id="PS51746"/>
    </source>
</evidence>
<dbReference type="Gene3D" id="3.60.40.10">
    <property type="entry name" value="PPM-type phosphatase domain"/>
    <property type="match status" value="2"/>
</dbReference>
<dbReference type="EC" id="3.1.3.16" evidence="4"/>
<dbReference type="EMBL" id="CH671993">
    <property type="protein sequence ID" value="KOB61241.1"/>
    <property type="molecule type" value="Genomic_DNA"/>
</dbReference>
<feature type="compositionally biased region" description="Polar residues" evidence="13">
    <location>
        <begin position="251"/>
        <end position="261"/>
    </location>
</feature>